<dbReference type="SUPFAM" id="SSF53335">
    <property type="entry name" value="S-adenosyl-L-methionine-dependent methyltransferases"/>
    <property type="match status" value="1"/>
</dbReference>
<dbReference type="InterPro" id="IPR023397">
    <property type="entry name" value="SAM-dep_MeTrfase_MraW_recog"/>
</dbReference>
<dbReference type="Gene3D" id="3.40.50.150">
    <property type="entry name" value="Vaccinia Virus protein VP39"/>
    <property type="match status" value="1"/>
</dbReference>
<evidence type="ECO:0000313" key="7">
    <source>
        <dbReference type="EMBL" id="ANH79153.1"/>
    </source>
</evidence>
<dbReference type="EC" id="2.1.1.199" evidence="6"/>
<dbReference type="AlphaFoldDB" id="A0A1A9HYJ3"/>
<dbReference type="Pfam" id="PF01795">
    <property type="entry name" value="Methyltransf_5"/>
    <property type="match status" value="1"/>
</dbReference>
<proteinExistence type="inferred from homology"/>
<evidence type="ECO:0000256" key="6">
    <source>
        <dbReference type="HAMAP-Rule" id="MF_01007"/>
    </source>
</evidence>
<dbReference type="PANTHER" id="PTHR11265">
    <property type="entry name" value="S-ADENOSYL-METHYLTRANSFERASE MRAW"/>
    <property type="match status" value="1"/>
</dbReference>
<comment type="similarity">
    <text evidence="1 6">Belongs to the methyltransferase superfamily. RsmH family.</text>
</comment>
<dbReference type="EMBL" id="CP014639">
    <property type="protein sequence ID" value="ANH79153.1"/>
    <property type="molecule type" value="Genomic_DNA"/>
</dbReference>
<comment type="function">
    <text evidence="6">Specifically methylates the N4 position of cytidine in position 1402 (C1402) of 16S rRNA.</text>
</comment>
<reference evidence="7 8" key="1">
    <citation type="submission" date="2016-03" db="EMBL/GenBank/DDBJ databases">
        <title>Culture-independent genomics supports pathogen discovery for uncultivable bacteria within the genus Chlamydia.</title>
        <authorList>
            <person name="Taylor-Brown A."/>
            <person name="Bachmann N.L."/>
            <person name="Borel N."/>
            <person name="Polkinghorne A."/>
        </authorList>
    </citation>
    <scope>NUCLEOTIDE SEQUENCE [LARGE SCALE GENOMIC DNA]</scope>
    <source>
        <strain evidence="7 8">2742-308</strain>
    </source>
</reference>
<dbReference type="SUPFAM" id="SSF81799">
    <property type="entry name" value="Putative methyltransferase TM0872, insert domain"/>
    <property type="match status" value="1"/>
</dbReference>
<dbReference type="Proteomes" id="UP000078162">
    <property type="component" value="Chromosome"/>
</dbReference>
<dbReference type="PATRIC" id="fig|1806891.3.peg.975"/>
<dbReference type="KEGG" id="csaz:Cs308_0983"/>
<gene>
    <name evidence="6" type="primary">rsmH</name>
    <name evidence="7" type="ORF">Cs308_0983</name>
</gene>
<dbReference type="GO" id="GO:0070475">
    <property type="term" value="P:rRNA base methylation"/>
    <property type="evidence" value="ECO:0007669"/>
    <property type="project" value="UniProtKB-UniRule"/>
</dbReference>
<keyword evidence="6" id="KW-0963">Cytoplasm</keyword>
<evidence type="ECO:0000256" key="2">
    <source>
        <dbReference type="ARBA" id="ARBA00022552"/>
    </source>
</evidence>
<dbReference type="GO" id="GO:0005737">
    <property type="term" value="C:cytoplasm"/>
    <property type="evidence" value="ECO:0007669"/>
    <property type="project" value="UniProtKB-SubCell"/>
</dbReference>
<keyword evidence="8" id="KW-1185">Reference proteome</keyword>
<evidence type="ECO:0000256" key="5">
    <source>
        <dbReference type="ARBA" id="ARBA00022691"/>
    </source>
</evidence>
<dbReference type="PIRSF" id="PIRSF004486">
    <property type="entry name" value="MraW"/>
    <property type="match status" value="1"/>
</dbReference>
<evidence type="ECO:0000256" key="1">
    <source>
        <dbReference type="ARBA" id="ARBA00010396"/>
    </source>
</evidence>
<keyword evidence="3 6" id="KW-0489">Methyltransferase</keyword>
<comment type="subcellular location">
    <subcellularLocation>
        <location evidence="6">Cytoplasm</location>
    </subcellularLocation>
</comment>
<dbReference type="GO" id="GO:0071424">
    <property type="term" value="F:rRNA (cytosine-N4-)-methyltransferase activity"/>
    <property type="evidence" value="ECO:0007669"/>
    <property type="project" value="UniProtKB-UniRule"/>
</dbReference>
<organism evidence="7 8">
    <name type="scientific">Candidatus Chlamydia sanziniae</name>
    <dbReference type="NCBI Taxonomy" id="1806891"/>
    <lineage>
        <taxon>Bacteria</taxon>
        <taxon>Pseudomonadati</taxon>
        <taxon>Chlamydiota</taxon>
        <taxon>Chlamydiia</taxon>
        <taxon>Chlamydiales</taxon>
        <taxon>Chlamydiaceae</taxon>
        <taxon>Chlamydia/Chlamydophila group</taxon>
        <taxon>Chlamydia</taxon>
    </lineage>
</organism>
<keyword evidence="4 6" id="KW-0808">Transferase</keyword>
<keyword evidence="5 6" id="KW-0949">S-adenosyl-L-methionine</keyword>
<sequence length="297" mass="33872">MSDVFTHIPVLVKECLALFVERPLSTFCDVTVGAGGHAQAFLEAYPSLISYDASDRDPHALSLARQRLEKFQERMRFIHASFEDLAQLPKENIYNGVLADLGVSSMQLNDLSRGFSFQGGEDSLDMRMDPTQGRSACEVLNTLKEKELGNIFRKYGEEPLWKSAARAIVHFRKQTRILTVQDLKVATSRVFPSYRVRKKIHPLTLIFQALRIYVNQEDLQLKRLLESAISWLAPQGRFVVISFCSLEDRSVKWFFRQAEALGLGKVVTRKVITPSDQEIRINPRSRSAKMRCFEKAS</sequence>
<feature type="binding site" evidence="6">
    <location>
        <position position="55"/>
    </location>
    <ligand>
        <name>S-adenosyl-L-methionine</name>
        <dbReference type="ChEBI" id="CHEBI:59789"/>
    </ligand>
</feature>
<accession>A0A1A9HYJ3</accession>
<dbReference type="PANTHER" id="PTHR11265:SF0">
    <property type="entry name" value="12S RRNA N4-METHYLCYTIDINE METHYLTRANSFERASE"/>
    <property type="match status" value="1"/>
</dbReference>
<keyword evidence="2 6" id="KW-0698">rRNA processing</keyword>
<feature type="binding site" evidence="6">
    <location>
        <begin position="35"/>
        <end position="37"/>
    </location>
    <ligand>
        <name>S-adenosyl-L-methionine</name>
        <dbReference type="ChEBI" id="CHEBI:59789"/>
    </ligand>
</feature>
<name>A0A1A9HYJ3_9CHLA</name>
<dbReference type="InterPro" id="IPR029063">
    <property type="entry name" value="SAM-dependent_MTases_sf"/>
</dbReference>
<feature type="binding site" evidence="6">
    <location>
        <position position="107"/>
    </location>
    <ligand>
        <name>S-adenosyl-L-methionine</name>
        <dbReference type="ChEBI" id="CHEBI:59789"/>
    </ligand>
</feature>
<evidence type="ECO:0000256" key="3">
    <source>
        <dbReference type="ARBA" id="ARBA00022603"/>
    </source>
</evidence>
<dbReference type="InterPro" id="IPR002903">
    <property type="entry name" value="RsmH"/>
</dbReference>
<evidence type="ECO:0000313" key="8">
    <source>
        <dbReference type="Proteomes" id="UP000078162"/>
    </source>
</evidence>
<dbReference type="NCBIfam" id="TIGR00006">
    <property type="entry name" value="16S rRNA (cytosine(1402)-N(4))-methyltransferase RsmH"/>
    <property type="match status" value="1"/>
</dbReference>
<dbReference type="OrthoDB" id="9806637at2"/>
<dbReference type="STRING" id="1806891.Cs308_0983"/>
<dbReference type="RefSeq" id="WP_066483223.1">
    <property type="nucleotide sequence ID" value="NZ_CP014639.1"/>
</dbReference>
<dbReference type="HAMAP" id="MF_01007">
    <property type="entry name" value="16SrRNA_methyltr_H"/>
    <property type="match status" value="1"/>
</dbReference>
<evidence type="ECO:0000256" key="4">
    <source>
        <dbReference type="ARBA" id="ARBA00022679"/>
    </source>
</evidence>
<comment type="catalytic activity">
    <reaction evidence="6">
        <text>cytidine(1402) in 16S rRNA + S-adenosyl-L-methionine = N(4)-methylcytidine(1402) in 16S rRNA + S-adenosyl-L-homocysteine + H(+)</text>
        <dbReference type="Rhea" id="RHEA:42928"/>
        <dbReference type="Rhea" id="RHEA-COMP:10286"/>
        <dbReference type="Rhea" id="RHEA-COMP:10287"/>
        <dbReference type="ChEBI" id="CHEBI:15378"/>
        <dbReference type="ChEBI" id="CHEBI:57856"/>
        <dbReference type="ChEBI" id="CHEBI:59789"/>
        <dbReference type="ChEBI" id="CHEBI:74506"/>
        <dbReference type="ChEBI" id="CHEBI:82748"/>
        <dbReference type="EC" id="2.1.1.199"/>
    </reaction>
</comment>
<dbReference type="Gene3D" id="1.10.150.170">
    <property type="entry name" value="Putative methyltransferase TM0872, insert domain"/>
    <property type="match status" value="1"/>
</dbReference>
<protein>
    <recommendedName>
        <fullName evidence="6">Ribosomal RNA small subunit methyltransferase H</fullName>
        <ecNumber evidence="6">2.1.1.199</ecNumber>
    </recommendedName>
    <alternativeName>
        <fullName evidence="6">16S rRNA m(4)C1402 methyltransferase</fullName>
    </alternativeName>
    <alternativeName>
        <fullName evidence="6">rRNA (cytosine-N(4)-)-methyltransferase RsmH</fullName>
    </alternativeName>
</protein>
<feature type="binding site" evidence="6">
    <location>
        <position position="100"/>
    </location>
    <ligand>
        <name>S-adenosyl-L-methionine</name>
        <dbReference type="ChEBI" id="CHEBI:59789"/>
    </ligand>
</feature>
<feature type="binding site" evidence="6">
    <location>
        <position position="82"/>
    </location>
    <ligand>
        <name>S-adenosyl-L-methionine</name>
        <dbReference type="ChEBI" id="CHEBI:59789"/>
    </ligand>
</feature>